<dbReference type="AlphaFoldDB" id="A0A6C0RB95"/>
<name>A0A6C0RB95_9BACT</name>
<evidence type="ECO:0000313" key="2">
    <source>
        <dbReference type="Proteomes" id="UP000474630"/>
    </source>
</evidence>
<evidence type="ECO:0008006" key="3">
    <source>
        <dbReference type="Google" id="ProtNLM"/>
    </source>
</evidence>
<dbReference type="KEGG" id="drc:G0Q07_01265"/>
<keyword evidence="2" id="KW-1185">Reference proteome</keyword>
<dbReference type="Proteomes" id="UP000474630">
    <property type="component" value="Chromosome"/>
</dbReference>
<dbReference type="EMBL" id="CP048409">
    <property type="protein sequence ID" value="QIA06441.1"/>
    <property type="molecule type" value="Genomic_DNA"/>
</dbReference>
<reference evidence="1 2" key="1">
    <citation type="submission" date="2020-02" db="EMBL/GenBank/DDBJ databases">
        <title>Genome sequencing for Draconibacterium sp. strain M1.</title>
        <authorList>
            <person name="Park S.-J."/>
        </authorList>
    </citation>
    <scope>NUCLEOTIDE SEQUENCE [LARGE SCALE GENOMIC DNA]</scope>
    <source>
        <strain evidence="1 2">M1</strain>
    </source>
</reference>
<accession>A0A6C0RB95</accession>
<dbReference type="RefSeq" id="WP_163344374.1">
    <property type="nucleotide sequence ID" value="NZ_CP048409.1"/>
</dbReference>
<evidence type="ECO:0000313" key="1">
    <source>
        <dbReference type="EMBL" id="QIA06441.1"/>
    </source>
</evidence>
<proteinExistence type="predicted"/>
<organism evidence="1 2">
    <name type="scientific">Draconibacterium halophilum</name>
    <dbReference type="NCBI Taxonomy" id="2706887"/>
    <lineage>
        <taxon>Bacteria</taxon>
        <taxon>Pseudomonadati</taxon>
        <taxon>Bacteroidota</taxon>
        <taxon>Bacteroidia</taxon>
        <taxon>Marinilabiliales</taxon>
        <taxon>Prolixibacteraceae</taxon>
        <taxon>Draconibacterium</taxon>
    </lineage>
</organism>
<gene>
    <name evidence="1" type="ORF">G0Q07_01265</name>
</gene>
<protein>
    <recommendedName>
        <fullName evidence="3">SIR2-like domain-containing protein</fullName>
    </recommendedName>
</protein>
<sequence length="325" mass="37834">MPTKTVFILGAGASMPYGFPSGMGLVKSIINSLQAVRPDLRSKESFNHPLPRILIKGMPYTLIDGFRNDLSRSQSYSIDVFLNNWPKYVDIGKMCIAYHLLEAEQKCLKEKKLTGDWYQHIWSKIYLVDSEKYSFSFYTFNYDRSLRYFFQGASKSMFQENEKYIKLLKSIPIHHLHGNLGMTEFGALDTVHNFESLRAVSENLKIIFEVDDMTIFNQLHDELKECNNIVFLGFGFHPDNLKRIGFPRIKFFTNGYMPNIYSSAFGLTRIEMNSLFVKDLRTLYNINFHKMDDRDLSSRVTAGNVVEDNIKFLREHFPFEDLLLP</sequence>